<dbReference type="EMBL" id="BAABFB010000072">
    <property type="protein sequence ID" value="GAA4488269.1"/>
    <property type="molecule type" value="Genomic_DNA"/>
</dbReference>
<dbReference type="RefSeq" id="WP_345351425.1">
    <property type="nucleotide sequence ID" value="NZ_BAABFB010000072.1"/>
</dbReference>
<evidence type="ECO:0000313" key="2">
    <source>
        <dbReference type="Proteomes" id="UP001501183"/>
    </source>
</evidence>
<keyword evidence="2" id="KW-1185">Reference proteome</keyword>
<organism evidence="1 2">
    <name type="scientific">Rhodococcus olei</name>
    <dbReference type="NCBI Taxonomy" id="2161675"/>
    <lineage>
        <taxon>Bacteria</taxon>
        <taxon>Bacillati</taxon>
        <taxon>Actinomycetota</taxon>
        <taxon>Actinomycetes</taxon>
        <taxon>Mycobacteriales</taxon>
        <taxon>Nocardiaceae</taxon>
        <taxon>Rhodococcus</taxon>
    </lineage>
</organism>
<reference evidence="2" key="1">
    <citation type="journal article" date="2019" name="Int. J. Syst. Evol. Microbiol.">
        <title>The Global Catalogue of Microorganisms (GCM) 10K type strain sequencing project: providing services to taxonomists for standard genome sequencing and annotation.</title>
        <authorList>
            <consortium name="The Broad Institute Genomics Platform"/>
            <consortium name="The Broad Institute Genome Sequencing Center for Infectious Disease"/>
            <person name="Wu L."/>
            <person name="Ma J."/>
        </authorList>
    </citation>
    <scope>NUCLEOTIDE SEQUENCE [LARGE SCALE GENOMIC DNA]</scope>
    <source>
        <strain evidence="2">JCM 32206</strain>
    </source>
</reference>
<comment type="caution">
    <text evidence="1">The sequence shown here is derived from an EMBL/GenBank/DDBJ whole genome shotgun (WGS) entry which is preliminary data.</text>
</comment>
<protein>
    <submittedName>
        <fullName evidence="1">DUF6084 family protein</fullName>
    </submittedName>
</protein>
<accession>A0ABP8PKX0</accession>
<evidence type="ECO:0000313" key="1">
    <source>
        <dbReference type="EMBL" id="GAA4488269.1"/>
    </source>
</evidence>
<gene>
    <name evidence="1" type="ORF">GCM10023094_47850</name>
</gene>
<proteinExistence type="predicted"/>
<sequence length="227" mass="24705">MTSLEFAVTDIAPEPYAVTPNLVAHLRIRETSGARVHSVALRCQVRLEPGRRRYDADAEQALGDLFGTRDRWDSTLTSFGWLQAATMVPGFTGECDAALPLPCTYDFEVAAARYLHALGDGAVPLLLLFSGTVFTRGPSGLVVEPVPWDREARCELPLEVWRELIRTHYPGTGFARLGHDTLTALTRYKVAHGHTDLDAAVAALLAREDRDATVPADAAPRPGEAVS</sequence>
<dbReference type="Proteomes" id="UP001501183">
    <property type="component" value="Unassembled WGS sequence"/>
</dbReference>
<name>A0ABP8PKX0_9NOCA</name>
<dbReference type="Pfam" id="PF19562">
    <property type="entry name" value="DUF6084"/>
    <property type="match status" value="1"/>
</dbReference>
<dbReference type="InterPro" id="IPR045730">
    <property type="entry name" value="DUF6084"/>
</dbReference>